<gene>
    <name evidence="20 21" type="primary">LOC113202127</name>
</gene>
<dbReference type="Pfam" id="PF08409">
    <property type="entry name" value="TMTC_DUF1736"/>
    <property type="match status" value="1"/>
</dbReference>
<dbReference type="InterPro" id="IPR011990">
    <property type="entry name" value="TPR-like_helical_dom_sf"/>
</dbReference>
<feature type="transmembrane region" description="Helical" evidence="17">
    <location>
        <begin position="98"/>
        <end position="117"/>
    </location>
</feature>
<keyword evidence="13 17" id="KW-0472">Membrane</keyword>
<dbReference type="GO" id="GO:0004169">
    <property type="term" value="F:dolichyl-phosphate-mannose-protein mannosyltransferase activity"/>
    <property type="evidence" value="ECO:0007669"/>
    <property type="project" value="UniProtKB-EC"/>
</dbReference>
<feature type="transmembrane region" description="Helical" evidence="17">
    <location>
        <begin position="434"/>
        <end position="456"/>
    </location>
</feature>
<feature type="transmembrane region" description="Helical" evidence="17">
    <location>
        <begin position="275"/>
        <end position="295"/>
    </location>
</feature>
<comment type="pathway">
    <text evidence="4">Protein modification; protein glycosylation.</text>
</comment>
<evidence type="ECO:0000256" key="16">
    <source>
        <dbReference type="PROSITE-ProRule" id="PRU00339"/>
    </source>
</evidence>
<name>A0A9C6U5A6_FRAOC</name>
<comment type="catalytic activity">
    <reaction evidence="14">
        <text>a di-trans,poly-cis-dolichyl beta-D-mannosyl phosphate + L-threonyl-[protein] = 3-O-(alpha-D-mannosyl)-L-threonyl-[protein] + a di-trans,poly-cis-dolichyl phosphate + H(+)</text>
        <dbReference type="Rhea" id="RHEA:53396"/>
        <dbReference type="Rhea" id="RHEA-COMP:11060"/>
        <dbReference type="Rhea" id="RHEA-COMP:13547"/>
        <dbReference type="Rhea" id="RHEA-COMP:19498"/>
        <dbReference type="Rhea" id="RHEA-COMP:19501"/>
        <dbReference type="ChEBI" id="CHEBI:15378"/>
        <dbReference type="ChEBI" id="CHEBI:30013"/>
        <dbReference type="ChEBI" id="CHEBI:57683"/>
        <dbReference type="ChEBI" id="CHEBI:58211"/>
        <dbReference type="ChEBI" id="CHEBI:137323"/>
        <dbReference type="EC" id="2.4.1.109"/>
    </reaction>
</comment>
<sequence length="763" mass="82126">MRLPGPVALVARADVGVGVLAFLLYANTLGAGFVYDDSRAVLRNPDVTGSSPWLSAFANDFWGTPLTQSGSHGSYRPLTVLSLRLNALLAGGAPLQDGAWGFHLGNVLLHVMASLLVLQLGRRLLTSPWAATVAALLFAAHPVHCEAVAGVVGRADLLCAVFFLLSLLAYLRYVDWRELHRCPHPASRGSVRPPPSRDLINVALDRLLHPQQPKEVASASCARCSGRGGALLGASLLAAVLATLSKEPGVTVLGVCFVYEALVQVRRGRRRAEPVRLAVLAAAAAALVASRLWAMGLRAPSFAAADNPAAHSPSVLTRTLTFLHLPVVNALLLLWPRHLSFDWSMDAVPRVASVSDPRNALTLVLYAALWRCARGAWRSLRVRHDPLDGGLAGRSRNHGPRPRRRLPCPACDPDANNNHPKVGARPCRCRRPSLRLTVSVAEAVLAALALLVLPLLPASNLFFYVGFVVAERVLYLPSIGFCLLVALGARRLLDAHPNALKSAVCITLLGLSARTVLRNLDWQDEVSLYRSAVAVNPPKAYGNLGSVLSGLNKLTEAEHAYRMALKHRPNMAEVHYNLGNLLAASEKYEASAESYRRAIKYRPTLALAYVNLGHILAKQGRVQDAGQVFRECALIPATGLKDPVAHESARTSALLHLAHLEVGVGRLAEAKQALDMALRIKPAQYESRPILKLMAEVDGHLKANQTTARRVVKQVLVEGGEVLEQAARVPTTLGTTANTDAAATPLNESRCATTDSRRLLSHS</sequence>
<evidence type="ECO:0000259" key="18">
    <source>
        <dbReference type="Pfam" id="PF08409"/>
    </source>
</evidence>
<comment type="function">
    <text evidence="1">Transfers mannosyl residues to the hydroxyl group of serine or threonine residues.</text>
</comment>
<feature type="repeat" description="TPR" evidence="16">
    <location>
        <begin position="572"/>
        <end position="605"/>
    </location>
</feature>
<evidence type="ECO:0000256" key="3">
    <source>
        <dbReference type="ARBA" id="ARBA00004240"/>
    </source>
</evidence>
<dbReference type="OrthoDB" id="1658288at2759"/>
<feature type="transmembrane region" description="Helical" evidence="17">
    <location>
        <begin position="147"/>
        <end position="171"/>
    </location>
</feature>
<accession>A0A9C6U5A6</accession>
<keyword evidence="9" id="KW-0677">Repeat</keyword>
<feature type="transmembrane region" description="Helical" evidence="17">
    <location>
        <begin position="124"/>
        <end position="141"/>
    </location>
</feature>
<feature type="transmembrane region" description="Helical" evidence="17">
    <location>
        <begin position="315"/>
        <end position="335"/>
    </location>
</feature>
<keyword evidence="10 16" id="KW-0802">TPR repeat</keyword>
<dbReference type="EC" id="2.4.1.109" evidence="6"/>
<evidence type="ECO:0000256" key="2">
    <source>
        <dbReference type="ARBA" id="ARBA00004141"/>
    </source>
</evidence>
<dbReference type="PANTHER" id="PTHR44216:SF3">
    <property type="entry name" value="PROTEIN O-MANNOSYL-TRANSFERASE TMTC2"/>
    <property type="match status" value="1"/>
</dbReference>
<reference evidence="20 21" key="1">
    <citation type="submission" date="2025-04" db="UniProtKB">
        <authorList>
            <consortium name="RefSeq"/>
        </authorList>
    </citation>
    <scope>IDENTIFICATION</scope>
    <source>
        <tissue evidence="20 21">Whole organism</tissue>
    </source>
</reference>
<evidence type="ECO:0000256" key="1">
    <source>
        <dbReference type="ARBA" id="ARBA00003582"/>
    </source>
</evidence>
<dbReference type="PANTHER" id="PTHR44216">
    <property type="entry name" value="PROTEIN O-MANNOSYL-TRANSFERASE TMTC2"/>
    <property type="match status" value="1"/>
</dbReference>
<dbReference type="Proteomes" id="UP000504606">
    <property type="component" value="Unplaced"/>
</dbReference>
<evidence type="ECO:0000256" key="14">
    <source>
        <dbReference type="ARBA" id="ARBA00045085"/>
    </source>
</evidence>
<dbReference type="RefSeq" id="XP_052123345.1">
    <property type="nucleotide sequence ID" value="XM_052267385.1"/>
</dbReference>
<evidence type="ECO:0000256" key="10">
    <source>
        <dbReference type="ARBA" id="ARBA00022803"/>
    </source>
</evidence>
<keyword evidence="19" id="KW-1185">Reference proteome</keyword>
<evidence type="ECO:0000256" key="6">
    <source>
        <dbReference type="ARBA" id="ARBA00012839"/>
    </source>
</evidence>
<dbReference type="SMART" id="SM00028">
    <property type="entry name" value="TPR"/>
    <property type="match status" value="4"/>
</dbReference>
<dbReference type="InterPro" id="IPR052384">
    <property type="entry name" value="TMTC_O-mannosyltransferase"/>
</dbReference>
<keyword evidence="7" id="KW-0808">Transferase</keyword>
<dbReference type="RefSeq" id="XP_052123342.1">
    <property type="nucleotide sequence ID" value="XM_052267382.1"/>
</dbReference>
<evidence type="ECO:0000313" key="19">
    <source>
        <dbReference type="Proteomes" id="UP000504606"/>
    </source>
</evidence>
<evidence type="ECO:0000256" key="7">
    <source>
        <dbReference type="ARBA" id="ARBA00022679"/>
    </source>
</evidence>
<dbReference type="GeneID" id="113202127"/>
<comment type="catalytic activity">
    <reaction evidence="15">
        <text>a di-trans,poly-cis-dolichyl beta-D-mannosyl phosphate + L-seryl-[protein] = 3-O-(alpha-D-mannosyl)-L-seryl-[protein] + a di-trans,poly-cis-dolichyl phosphate + H(+)</text>
        <dbReference type="Rhea" id="RHEA:17377"/>
        <dbReference type="Rhea" id="RHEA-COMP:9863"/>
        <dbReference type="Rhea" id="RHEA-COMP:13546"/>
        <dbReference type="Rhea" id="RHEA-COMP:19498"/>
        <dbReference type="Rhea" id="RHEA-COMP:19501"/>
        <dbReference type="ChEBI" id="CHEBI:15378"/>
        <dbReference type="ChEBI" id="CHEBI:29999"/>
        <dbReference type="ChEBI" id="CHEBI:57683"/>
        <dbReference type="ChEBI" id="CHEBI:58211"/>
        <dbReference type="ChEBI" id="CHEBI:137321"/>
        <dbReference type="EC" id="2.4.1.109"/>
    </reaction>
</comment>
<evidence type="ECO:0000256" key="5">
    <source>
        <dbReference type="ARBA" id="ARBA00007882"/>
    </source>
</evidence>
<dbReference type="Pfam" id="PF13414">
    <property type="entry name" value="TPR_11"/>
    <property type="match status" value="1"/>
</dbReference>
<comment type="subcellular location">
    <subcellularLocation>
        <location evidence="3">Endoplasmic reticulum</location>
    </subcellularLocation>
    <subcellularLocation>
        <location evidence="2">Membrane</location>
        <topology evidence="2">Multi-pass membrane protein</topology>
    </subcellularLocation>
</comment>
<evidence type="ECO:0000256" key="9">
    <source>
        <dbReference type="ARBA" id="ARBA00022737"/>
    </source>
</evidence>
<feature type="domain" description="DUF1736" evidence="18">
    <location>
        <begin position="298"/>
        <end position="369"/>
    </location>
</feature>
<evidence type="ECO:0000313" key="21">
    <source>
        <dbReference type="RefSeq" id="XP_052123345.1"/>
    </source>
</evidence>
<feature type="transmembrane region" description="Helical" evidence="17">
    <location>
        <begin position="7"/>
        <end position="26"/>
    </location>
</feature>
<dbReference type="Gene3D" id="1.25.40.10">
    <property type="entry name" value="Tetratricopeptide repeat domain"/>
    <property type="match status" value="1"/>
</dbReference>
<keyword evidence="12 17" id="KW-1133">Transmembrane helix</keyword>
<keyword evidence="11" id="KW-0256">Endoplasmic reticulum</keyword>
<dbReference type="GO" id="GO:0005789">
    <property type="term" value="C:endoplasmic reticulum membrane"/>
    <property type="evidence" value="ECO:0007669"/>
    <property type="project" value="TreeGrafter"/>
</dbReference>
<evidence type="ECO:0000256" key="17">
    <source>
        <dbReference type="SAM" id="Phobius"/>
    </source>
</evidence>
<dbReference type="SUPFAM" id="SSF48452">
    <property type="entry name" value="TPR-like"/>
    <property type="match status" value="1"/>
</dbReference>
<evidence type="ECO:0000256" key="11">
    <source>
        <dbReference type="ARBA" id="ARBA00022824"/>
    </source>
</evidence>
<evidence type="ECO:0000313" key="20">
    <source>
        <dbReference type="RefSeq" id="XP_052123342.1"/>
    </source>
</evidence>
<evidence type="ECO:0000256" key="8">
    <source>
        <dbReference type="ARBA" id="ARBA00022692"/>
    </source>
</evidence>
<evidence type="ECO:0000256" key="13">
    <source>
        <dbReference type="ARBA" id="ARBA00023136"/>
    </source>
</evidence>
<feature type="repeat" description="TPR" evidence="16">
    <location>
        <begin position="538"/>
        <end position="571"/>
    </location>
</feature>
<dbReference type="PROSITE" id="PS50005">
    <property type="entry name" value="TPR"/>
    <property type="match status" value="2"/>
</dbReference>
<keyword evidence="8 17" id="KW-0812">Transmembrane</keyword>
<dbReference type="InterPro" id="IPR013618">
    <property type="entry name" value="TMTC_DUF1736"/>
</dbReference>
<dbReference type="AlphaFoldDB" id="A0A9C6U5A6"/>
<organism evidence="19 20">
    <name type="scientific">Frankliniella occidentalis</name>
    <name type="common">Western flower thrips</name>
    <name type="synonym">Euthrips occidentalis</name>
    <dbReference type="NCBI Taxonomy" id="133901"/>
    <lineage>
        <taxon>Eukaryota</taxon>
        <taxon>Metazoa</taxon>
        <taxon>Ecdysozoa</taxon>
        <taxon>Arthropoda</taxon>
        <taxon>Hexapoda</taxon>
        <taxon>Insecta</taxon>
        <taxon>Pterygota</taxon>
        <taxon>Neoptera</taxon>
        <taxon>Paraneoptera</taxon>
        <taxon>Thysanoptera</taxon>
        <taxon>Terebrantia</taxon>
        <taxon>Thripoidea</taxon>
        <taxon>Thripidae</taxon>
        <taxon>Frankliniella</taxon>
    </lineage>
</organism>
<dbReference type="KEGG" id="foc:113202127"/>
<protein>
    <recommendedName>
        <fullName evidence="6">dolichyl-phosphate-mannose--protein mannosyltransferase</fullName>
        <ecNumber evidence="6">2.4.1.109</ecNumber>
    </recommendedName>
</protein>
<evidence type="ECO:0000256" key="15">
    <source>
        <dbReference type="ARBA" id="ARBA00045102"/>
    </source>
</evidence>
<comment type="similarity">
    <text evidence="5">Belongs to the TMTC family.</text>
</comment>
<dbReference type="InterPro" id="IPR019734">
    <property type="entry name" value="TPR_rpt"/>
</dbReference>
<evidence type="ECO:0000256" key="12">
    <source>
        <dbReference type="ARBA" id="ARBA00022989"/>
    </source>
</evidence>
<dbReference type="Pfam" id="PF13181">
    <property type="entry name" value="TPR_8"/>
    <property type="match status" value="1"/>
</dbReference>
<proteinExistence type="inferred from homology"/>
<evidence type="ECO:0000256" key="4">
    <source>
        <dbReference type="ARBA" id="ARBA00004922"/>
    </source>
</evidence>